<gene>
    <name evidence="9" type="ORF">ECC02_002151</name>
</gene>
<feature type="chain" id="PRO_5029603002" description="rRNA methyltransferase 2, mitochondrial" evidence="7">
    <location>
        <begin position="34"/>
        <end position="355"/>
    </location>
</feature>
<reference evidence="9 10" key="1">
    <citation type="journal article" date="2019" name="Genome Biol. Evol.">
        <title>Nanopore Sequencing Significantly Improves Genome Assembly of the Protozoan Parasite Trypanosoma cruzi.</title>
        <authorList>
            <person name="Diaz-Viraque F."/>
            <person name="Pita S."/>
            <person name="Greif G."/>
            <person name="de Souza R.C.M."/>
            <person name="Iraola G."/>
            <person name="Robello C."/>
        </authorList>
    </citation>
    <scope>NUCLEOTIDE SEQUENCE [LARGE SCALE GENOMIC DNA]</scope>
    <source>
        <strain evidence="9 10">Berenice</strain>
    </source>
</reference>
<accession>A0A7J6YEK4</accession>
<dbReference type="VEuPathDB" id="TriTrypDB:ECC02_002151"/>
<evidence type="ECO:0000256" key="1">
    <source>
        <dbReference type="ARBA" id="ARBA00009258"/>
    </source>
</evidence>
<dbReference type="Proteomes" id="UP000583944">
    <property type="component" value="Unassembled WGS sequence"/>
</dbReference>
<evidence type="ECO:0000256" key="6">
    <source>
        <dbReference type="ARBA" id="ARBA00041184"/>
    </source>
</evidence>
<evidence type="ECO:0000256" key="4">
    <source>
        <dbReference type="ARBA" id="ARBA00022679"/>
    </source>
</evidence>
<dbReference type="HAMAP" id="MF_01547">
    <property type="entry name" value="RNA_methyltr_E"/>
    <property type="match status" value="1"/>
</dbReference>
<dbReference type="InterPro" id="IPR029063">
    <property type="entry name" value="SAM-dependent_MTases_sf"/>
</dbReference>
<sequence>MTYASDVESRLHCASKTLLFLFFLFFLSPCPLGVQLDTCVFLCARWLLGGGPPFTHSRAWASRREKSHNHFTFQCIPSVCVSPASTQSGRKQTHTKKSDNCFMLHGNWKYLRQGGRQWMEKQARDPFVLEARRRGYVARSAFKLLEMDDKFGLFARNHTRVVVDIGCSPGGWLQVARERCGDRCALFGVDLLHVSPAVTGAVCIQGDFTDMAIQQQLLSRMENVHANGLVDVVMSDMCLNRGSGGTDDRQKQMQLNMEALAFATSQLRTGGNFVCKVLGTPTAFEELRGELQRWFVRSTLCKPFSSRRGSDEAFMVCLAKRETPRPRNCNIAEGETRDFGLDDWPGFLRRPRQRR</sequence>
<comment type="caution">
    <text evidence="9">The sequence shown here is derived from an EMBL/GenBank/DDBJ whole genome shotgun (WGS) entry which is preliminary data.</text>
</comment>
<dbReference type="InterPro" id="IPR002877">
    <property type="entry name" value="RNA_MeTrfase_FtsJ_dom"/>
</dbReference>
<name>A0A7J6YEK4_TRYCR</name>
<keyword evidence="3" id="KW-0489">Methyltransferase</keyword>
<comment type="similarity">
    <text evidence="1">Belongs to the class I-like SAM-binding methyltransferase superfamily. RNA methyltransferase RlmE family.</text>
</comment>
<dbReference type="Gene3D" id="3.40.50.150">
    <property type="entry name" value="Vaccinia Virus protein VP39"/>
    <property type="match status" value="1"/>
</dbReference>
<keyword evidence="4" id="KW-0808">Transferase</keyword>
<proteinExistence type="inferred from homology"/>
<dbReference type="SUPFAM" id="SSF53335">
    <property type="entry name" value="S-adenosyl-L-methionine-dependent methyltransferases"/>
    <property type="match status" value="1"/>
</dbReference>
<dbReference type="EMBL" id="JABDHM010000010">
    <property type="protein sequence ID" value="KAF5224846.1"/>
    <property type="molecule type" value="Genomic_DNA"/>
</dbReference>
<dbReference type="PANTHER" id="PTHR10920:SF18">
    <property type="entry name" value="RRNA METHYLTRANSFERASE 2, MITOCHONDRIAL"/>
    <property type="match status" value="1"/>
</dbReference>
<dbReference type="GO" id="GO:0008650">
    <property type="term" value="F:rRNA (uridine-2'-O-)-methyltransferase activity"/>
    <property type="evidence" value="ECO:0007669"/>
    <property type="project" value="TreeGrafter"/>
</dbReference>
<evidence type="ECO:0000256" key="5">
    <source>
        <dbReference type="ARBA" id="ARBA00022691"/>
    </source>
</evidence>
<feature type="signal peptide" evidence="7">
    <location>
        <begin position="1"/>
        <end position="33"/>
    </location>
</feature>
<feature type="domain" description="Ribosomal RNA methyltransferase FtsJ" evidence="8">
    <location>
        <begin position="136"/>
        <end position="319"/>
    </location>
</feature>
<dbReference type="Pfam" id="PF01728">
    <property type="entry name" value="FtsJ"/>
    <property type="match status" value="1"/>
</dbReference>
<evidence type="ECO:0000256" key="2">
    <source>
        <dbReference type="ARBA" id="ARBA00022552"/>
    </source>
</evidence>
<evidence type="ECO:0000313" key="10">
    <source>
        <dbReference type="Proteomes" id="UP000583944"/>
    </source>
</evidence>
<evidence type="ECO:0000256" key="7">
    <source>
        <dbReference type="SAM" id="SignalP"/>
    </source>
</evidence>
<organism evidence="9 10">
    <name type="scientific">Trypanosoma cruzi</name>
    <dbReference type="NCBI Taxonomy" id="5693"/>
    <lineage>
        <taxon>Eukaryota</taxon>
        <taxon>Discoba</taxon>
        <taxon>Euglenozoa</taxon>
        <taxon>Kinetoplastea</taxon>
        <taxon>Metakinetoplastina</taxon>
        <taxon>Trypanosomatida</taxon>
        <taxon>Trypanosomatidae</taxon>
        <taxon>Trypanosoma</taxon>
        <taxon>Schizotrypanum</taxon>
    </lineage>
</organism>
<dbReference type="PROSITE" id="PS50096">
    <property type="entry name" value="IQ"/>
    <property type="match status" value="1"/>
</dbReference>
<dbReference type="AlphaFoldDB" id="A0A7J6YEK4"/>
<protein>
    <recommendedName>
        <fullName evidence="6">rRNA methyltransferase 2, mitochondrial</fullName>
    </recommendedName>
</protein>
<keyword evidence="2" id="KW-0698">rRNA processing</keyword>
<dbReference type="VEuPathDB" id="TriTrypDB:BCY84_07915"/>
<dbReference type="PANTHER" id="PTHR10920">
    <property type="entry name" value="RIBOSOMAL RNA METHYLTRANSFERASE"/>
    <property type="match status" value="1"/>
</dbReference>
<keyword evidence="5" id="KW-0949">S-adenosyl-L-methionine</keyword>
<dbReference type="InterPro" id="IPR050082">
    <property type="entry name" value="RNA_methyltr_RlmE"/>
</dbReference>
<keyword evidence="7" id="KW-0732">Signal</keyword>
<dbReference type="InterPro" id="IPR015507">
    <property type="entry name" value="rRNA-MeTfrase_E"/>
</dbReference>
<evidence type="ECO:0000256" key="3">
    <source>
        <dbReference type="ARBA" id="ARBA00022603"/>
    </source>
</evidence>
<evidence type="ECO:0000259" key="8">
    <source>
        <dbReference type="Pfam" id="PF01728"/>
    </source>
</evidence>
<evidence type="ECO:0000313" key="9">
    <source>
        <dbReference type="EMBL" id="KAF5224846.1"/>
    </source>
</evidence>